<dbReference type="InterPro" id="IPR027266">
    <property type="entry name" value="TrmE/GcvT-like"/>
</dbReference>
<evidence type="ECO:0000313" key="1">
    <source>
        <dbReference type="EMBL" id="PSB24525.1"/>
    </source>
</evidence>
<dbReference type="Gene3D" id="3.30.1360.120">
    <property type="entry name" value="Probable tRNA modification gtpase trme, domain 1"/>
    <property type="match status" value="1"/>
</dbReference>
<protein>
    <submittedName>
        <fullName evidence="1">Methylglutamate dehydrogenase</fullName>
    </submittedName>
</protein>
<reference evidence="2" key="1">
    <citation type="submission" date="2018-02" db="EMBL/GenBank/DDBJ databases">
        <authorList>
            <person name="Moore K."/>
            <person name="Momper L."/>
        </authorList>
    </citation>
    <scope>NUCLEOTIDE SEQUENCE [LARGE SCALE GENOMIC DNA]</scope>
    <source>
        <strain evidence="2">ULC18</strain>
    </source>
</reference>
<dbReference type="AlphaFoldDB" id="A0A2T1DVK0"/>
<comment type="caution">
    <text evidence="1">The sequence shown here is derived from an EMBL/GenBank/DDBJ whole genome shotgun (WGS) entry which is preliminary data.</text>
</comment>
<dbReference type="SUPFAM" id="SSF103025">
    <property type="entry name" value="Folate-binding domain"/>
    <property type="match status" value="1"/>
</dbReference>
<keyword evidence="2" id="KW-1185">Reference proteome</keyword>
<proteinExistence type="predicted"/>
<dbReference type="Proteomes" id="UP000239576">
    <property type="component" value="Unassembled WGS sequence"/>
</dbReference>
<accession>A0A2T1DVK0</accession>
<dbReference type="OrthoDB" id="9179874at2"/>
<organism evidence="1 2">
    <name type="scientific">Stenomitos frigidus ULC18</name>
    <dbReference type="NCBI Taxonomy" id="2107698"/>
    <lineage>
        <taxon>Bacteria</taxon>
        <taxon>Bacillati</taxon>
        <taxon>Cyanobacteriota</taxon>
        <taxon>Cyanophyceae</taxon>
        <taxon>Leptolyngbyales</taxon>
        <taxon>Leptolyngbyaceae</taxon>
        <taxon>Stenomitos</taxon>
    </lineage>
</organism>
<sequence length="223" mass="24185">MKTRRVSPVHDVLQSLDGSWRDVNKMPSLVTMPNDAAIASRLGIADVSCLTRFGVKGANAAAWLLNEGITTPDRPNTWSPLPDGGIIARLGLTEFLIEDSLHSHIAPQLAEACQQPPAKVYPVLRQDAAIVLCGSAVNELLLQTCSVNFCALSLLERPVILTSMVGVAVIIIPGERNGQPFYRLWCDGTFGAYLWRTLVAIVEELGGGIVGLETVMRDKSFEF</sequence>
<dbReference type="EMBL" id="PVWK01000142">
    <property type="protein sequence ID" value="PSB24525.1"/>
    <property type="molecule type" value="Genomic_DNA"/>
</dbReference>
<dbReference type="RefSeq" id="WP_106259715.1">
    <property type="nucleotide sequence ID" value="NZ_CAWNSW010000105.1"/>
</dbReference>
<gene>
    <name evidence="1" type="ORF">C7B82_26210</name>
</gene>
<evidence type="ECO:0000313" key="2">
    <source>
        <dbReference type="Proteomes" id="UP000239576"/>
    </source>
</evidence>
<reference evidence="1 2" key="2">
    <citation type="submission" date="2018-03" db="EMBL/GenBank/DDBJ databases">
        <title>The ancient ancestry and fast evolution of plastids.</title>
        <authorList>
            <person name="Moore K.R."/>
            <person name="Magnabosco C."/>
            <person name="Momper L."/>
            <person name="Gold D.A."/>
            <person name="Bosak T."/>
            <person name="Fournier G.P."/>
        </authorList>
    </citation>
    <scope>NUCLEOTIDE SEQUENCE [LARGE SCALE GENOMIC DNA]</scope>
    <source>
        <strain evidence="1 2">ULC18</strain>
    </source>
</reference>
<name>A0A2T1DVK0_9CYAN</name>